<feature type="compositionally biased region" description="Basic and acidic residues" evidence="1">
    <location>
        <begin position="242"/>
        <end position="253"/>
    </location>
</feature>
<evidence type="ECO:0000313" key="2">
    <source>
        <dbReference type="EMBL" id="KAJ1999925.1"/>
    </source>
</evidence>
<comment type="caution">
    <text evidence="2">The sequence shown here is derived from an EMBL/GenBank/DDBJ whole genome shotgun (WGS) entry which is preliminary data.</text>
</comment>
<protein>
    <submittedName>
        <fullName evidence="2">Uncharacterized protein</fullName>
    </submittedName>
</protein>
<dbReference type="OrthoDB" id="2240312at2759"/>
<feature type="compositionally biased region" description="Low complexity" evidence="1">
    <location>
        <begin position="202"/>
        <end position="217"/>
    </location>
</feature>
<feature type="compositionally biased region" description="Low complexity" evidence="1">
    <location>
        <begin position="155"/>
        <end position="169"/>
    </location>
</feature>
<dbReference type="AlphaFoldDB" id="A0A9W8EGD1"/>
<sequence length="422" mass="45227">MDRRLSQIRHCLANASNTATSKPTAQLKHANPWPEDELEASSSHKRTAAWSTSEKERVFELLQLGLTSPLMIAKHMGATKSLCQVAEFLEYLQVCSVVLGSDSEDVLSSPEASDPSSASGSQTSSEESDSGSNHRAVAAIADPALLEHRSKPESIESTSESSGYGSEPSSESEPDSDMMSIGSESGYMSVESARSGASPMHDSSGSSIGESSGSSSDSEGDSDSESDSDSDGVSVVSGDDSSIAKEEKLSQEVGVKRDRETTVYNIKMRKLLKGAPREGIGHYNRYVLFDTEFGDILAKLIHGDDRTTVDYATYTEMQQAVVHFVRGIIKDSIIRQAVTRGAIHENSNGVKATSRFQCIFEAIDSSGFPARKPASELYDGLLRKCLDEDVYRQLQHSDEPALAPPDNTVPQPAAASGSANAQ</sequence>
<accession>A0A9W8EGD1</accession>
<reference evidence="2" key="1">
    <citation type="submission" date="2022-07" db="EMBL/GenBank/DDBJ databases">
        <title>Phylogenomic reconstructions and comparative analyses of Kickxellomycotina fungi.</title>
        <authorList>
            <person name="Reynolds N.K."/>
            <person name="Stajich J.E."/>
            <person name="Barry K."/>
            <person name="Grigoriev I.V."/>
            <person name="Crous P."/>
            <person name="Smith M.E."/>
        </authorList>
    </citation>
    <scope>NUCLEOTIDE SEQUENCE</scope>
    <source>
        <strain evidence="2">IMI 214461</strain>
    </source>
</reference>
<name>A0A9W8EGD1_9FUNG</name>
<feature type="region of interest" description="Disordered" evidence="1">
    <location>
        <begin position="18"/>
        <end position="49"/>
    </location>
</feature>
<feature type="compositionally biased region" description="Low complexity" evidence="1">
    <location>
        <begin position="108"/>
        <end position="125"/>
    </location>
</feature>
<keyword evidence="3" id="KW-1185">Reference proteome</keyword>
<feature type="region of interest" description="Disordered" evidence="1">
    <location>
        <begin position="104"/>
        <end position="253"/>
    </location>
</feature>
<evidence type="ECO:0000256" key="1">
    <source>
        <dbReference type="SAM" id="MobiDB-lite"/>
    </source>
</evidence>
<feature type="compositionally biased region" description="Basic and acidic residues" evidence="1">
    <location>
        <begin position="145"/>
        <end position="154"/>
    </location>
</feature>
<organism evidence="2 3">
    <name type="scientific">Coemansia thaxteri</name>
    <dbReference type="NCBI Taxonomy" id="2663907"/>
    <lineage>
        <taxon>Eukaryota</taxon>
        <taxon>Fungi</taxon>
        <taxon>Fungi incertae sedis</taxon>
        <taxon>Zoopagomycota</taxon>
        <taxon>Kickxellomycotina</taxon>
        <taxon>Kickxellomycetes</taxon>
        <taxon>Kickxellales</taxon>
        <taxon>Kickxellaceae</taxon>
        <taxon>Coemansia</taxon>
    </lineage>
</organism>
<proteinExistence type="predicted"/>
<dbReference type="EMBL" id="JANBQF010000614">
    <property type="protein sequence ID" value="KAJ1999925.1"/>
    <property type="molecule type" value="Genomic_DNA"/>
</dbReference>
<feature type="compositionally biased region" description="Acidic residues" evidence="1">
    <location>
        <begin position="218"/>
        <end position="230"/>
    </location>
</feature>
<evidence type="ECO:0000313" key="3">
    <source>
        <dbReference type="Proteomes" id="UP001150907"/>
    </source>
</evidence>
<feature type="compositionally biased region" description="Low complexity" evidence="1">
    <location>
        <begin position="231"/>
        <end position="241"/>
    </location>
</feature>
<dbReference type="Proteomes" id="UP001150907">
    <property type="component" value="Unassembled WGS sequence"/>
</dbReference>
<gene>
    <name evidence="2" type="ORF">H4R26_004854</name>
</gene>
<feature type="region of interest" description="Disordered" evidence="1">
    <location>
        <begin position="395"/>
        <end position="422"/>
    </location>
</feature>